<feature type="chain" id="PRO_5003774021" description="Plantacyanin" evidence="5">
    <location>
        <begin position="32"/>
        <end position="121"/>
    </location>
</feature>
<dbReference type="Proteomes" id="UP000006038">
    <property type="component" value="Chromosome 3"/>
</dbReference>
<dbReference type="InterPro" id="IPR039391">
    <property type="entry name" value="Phytocyanin-like"/>
</dbReference>
<dbReference type="CDD" id="cd11013">
    <property type="entry name" value="Plantacyanin"/>
    <property type="match status" value="1"/>
</dbReference>
<dbReference type="InterPro" id="IPR008972">
    <property type="entry name" value="Cupredoxin"/>
</dbReference>
<proteinExistence type="predicted"/>
<keyword evidence="8" id="KW-1185">Reference proteome</keyword>
<dbReference type="Gramene" id="OB03G21370.1">
    <property type="protein sequence ID" value="OB03G21370.1"/>
    <property type="gene ID" value="OB03G21370"/>
</dbReference>
<evidence type="ECO:0000313" key="8">
    <source>
        <dbReference type="Proteomes" id="UP000006038"/>
    </source>
</evidence>
<keyword evidence="3" id="KW-1015">Disulfide bond</keyword>
<evidence type="ECO:0000256" key="1">
    <source>
        <dbReference type="ARBA" id="ARBA00022723"/>
    </source>
</evidence>
<dbReference type="RefSeq" id="XP_006649774.1">
    <property type="nucleotide sequence ID" value="XM_006649711.2"/>
</dbReference>
<reference evidence="7" key="2">
    <citation type="submission" date="2013-04" db="UniProtKB">
        <authorList>
            <consortium name="EnsemblPlants"/>
        </authorList>
    </citation>
    <scope>IDENTIFICATION</scope>
</reference>
<dbReference type="PROSITE" id="PS51485">
    <property type="entry name" value="PHYTOCYANIN"/>
    <property type="match status" value="1"/>
</dbReference>
<evidence type="ECO:0000256" key="5">
    <source>
        <dbReference type="SAM" id="SignalP"/>
    </source>
</evidence>
<evidence type="ECO:0000259" key="6">
    <source>
        <dbReference type="PROSITE" id="PS51485"/>
    </source>
</evidence>
<evidence type="ECO:0000256" key="2">
    <source>
        <dbReference type="ARBA" id="ARBA00023008"/>
    </source>
</evidence>
<accession>J3LM61</accession>
<feature type="domain" description="Phytocyanin" evidence="6">
    <location>
        <begin position="32"/>
        <end position="121"/>
    </location>
</feature>
<dbReference type="GeneID" id="102716941"/>
<dbReference type="OMA" id="SFNADSW"/>
<gene>
    <name evidence="7" type="primary">LOC102716941</name>
</gene>
<keyword evidence="2" id="KW-0186">Copper</keyword>
<organism evidence="7">
    <name type="scientific">Oryza brachyantha</name>
    <name type="common">malo sina</name>
    <dbReference type="NCBI Taxonomy" id="4533"/>
    <lineage>
        <taxon>Eukaryota</taxon>
        <taxon>Viridiplantae</taxon>
        <taxon>Streptophyta</taxon>
        <taxon>Embryophyta</taxon>
        <taxon>Tracheophyta</taxon>
        <taxon>Spermatophyta</taxon>
        <taxon>Magnoliopsida</taxon>
        <taxon>Liliopsida</taxon>
        <taxon>Poales</taxon>
        <taxon>Poaceae</taxon>
        <taxon>BOP clade</taxon>
        <taxon>Oryzoideae</taxon>
        <taxon>Oryzeae</taxon>
        <taxon>Oryzinae</taxon>
        <taxon>Oryza</taxon>
    </lineage>
</organism>
<evidence type="ECO:0000256" key="4">
    <source>
        <dbReference type="ARBA" id="ARBA00082491"/>
    </source>
</evidence>
<keyword evidence="5" id="KW-0732">Signal</keyword>
<dbReference type="GO" id="GO:0009055">
    <property type="term" value="F:electron transfer activity"/>
    <property type="evidence" value="ECO:0007669"/>
    <property type="project" value="InterPro"/>
</dbReference>
<dbReference type="InterPro" id="IPR003245">
    <property type="entry name" value="Phytocyanin_dom"/>
</dbReference>
<name>J3LM61_ORYBR</name>
<dbReference type="GO" id="GO:0005886">
    <property type="term" value="C:plasma membrane"/>
    <property type="evidence" value="ECO:0007669"/>
    <property type="project" value="TreeGrafter"/>
</dbReference>
<dbReference type="Pfam" id="PF02298">
    <property type="entry name" value="Cu_bind_like"/>
    <property type="match status" value="1"/>
</dbReference>
<protein>
    <recommendedName>
        <fullName evidence="4">Plantacyanin</fullName>
    </recommendedName>
</protein>
<dbReference type="PANTHER" id="PTHR33021:SF9">
    <property type="entry name" value="PUTATIVE, EXPRESSED-RELATED"/>
    <property type="match status" value="1"/>
</dbReference>
<dbReference type="OrthoDB" id="2011645at2759"/>
<dbReference type="Gene3D" id="2.60.40.420">
    <property type="entry name" value="Cupredoxins - blue copper proteins"/>
    <property type="match status" value="1"/>
</dbReference>
<dbReference type="AlphaFoldDB" id="J3LM61"/>
<dbReference type="KEGG" id="obr:102716941"/>
<dbReference type="GO" id="GO:0046872">
    <property type="term" value="F:metal ion binding"/>
    <property type="evidence" value="ECO:0007669"/>
    <property type="project" value="UniProtKB-KW"/>
</dbReference>
<dbReference type="STRING" id="4533.J3LM61"/>
<keyword evidence="1" id="KW-0479">Metal-binding</keyword>
<dbReference type="HOGENOM" id="CLU_058719_4_1_1"/>
<dbReference type="InterPro" id="IPR041844">
    <property type="entry name" value="Plantacyanin"/>
</dbReference>
<dbReference type="PROSITE" id="PS51257">
    <property type="entry name" value="PROKAR_LIPOPROTEIN"/>
    <property type="match status" value="1"/>
</dbReference>
<feature type="signal peptide" evidence="5">
    <location>
        <begin position="1"/>
        <end position="31"/>
    </location>
</feature>
<evidence type="ECO:0000313" key="7">
    <source>
        <dbReference type="EnsemblPlants" id="OB03G21370.1"/>
    </source>
</evidence>
<dbReference type="eggNOG" id="ENOG502S11U">
    <property type="taxonomic scope" value="Eukaryota"/>
</dbReference>
<dbReference type="FunFam" id="2.60.40.420:FF:000013">
    <property type="entry name" value="basic blue protein-like"/>
    <property type="match status" value="1"/>
</dbReference>
<reference evidence="7" key="1">
    <citation type="journal article" date="2013" name="Nat. Commun.">
        <title>Whole-genome sequencing of Oryza brachyantha reveals mechanisms underlying Oryza genome evolution.</title>
        <authorList>
            <person name="Chen J."/>
            <person name="Huang Q."/>
            <person name="Gao D."/>
            <person name="Wang J."/>
            <person name="Lang Y."/>
            <person name="Liu T."/>
            <person name="Li B."/>
            <person name="Bai Z."/>
            <person name="Luis Goicoechea J."/>
            <person name="Liang C."/>
            <person name="Chen C."/>
            <person name="Zhang W."/>
            <person name="Sun S."/>
            <person name="Liao Y."/>
            <person name="Zhang X."/>
            <person name="Yang L."/>
            <person name="Song C."/>
            <person name="Wang M."/>
            <person name="Shi J."/>
            <person name="Liu G."/>
            <person name="Liu J."/>
            <person name="Zhou H."/>
            <person name="Zhou W."/>
            <person name="Yu Q."/>
            <person name="An N."/>
            <person name="Chen Y."/>
            <person name="Cai Q."/>
            <person name="Wang B."/>
            <person name="Liu B."/>
            <person name="Min J."/>
            <person name="Huang Y."/>
            <person name="Wu H."/>
            <person name="Li Z."/>
            <person name="Zhang Y."/>
            <person name="Yin Y."/>
            <person name="Song W."/>
            <person name="Jiang J."/>
            <person name="Jackson S.A."/>
            <person name="Wing R.A."/>
            <person name="Wang J."/>
            <person name="Chen M."/>
        </authorList>
    </citation>
    <scope>NUCLEOTIDE SEQUENCE [LARGE SCALE GENOMIC DNA]</scope>
    <source>
        <strain evidence="7">cv. IRGC 101232</strain>
    </source>
</reference>
<dbReference type="PANTHER" id="PTHR33021">
    <property type="entry name" value="BLUE COPPER PROTEIN"/>
    <property type="match status" value="1"/>
</dbReference>
<dbReference type="SUPFAM" id="SSF49503">
    <property type="entry name" value="Cupredoxins"/>
    <property type="match status" value="1"/>
</dbReference>
<evidence type="ECO:0000256" key="3">
    <source>
        <dbReference type="ARBA" id="ARBA00023157"/>
    </source>
</evidence>
<dbReference type="EnsemblPlants" id="OB03G21370.1">
    <property type="protein sequence ID" value="OB03G21370.1"/>
    <property type="gene ID" value="OB03G21370"/>
</dbReference>
<sequence>MAQGRGSAAQLGLALGLLLACLLLGADVAAAATYNVDWSFGADSWSKGKNFRAGDVLVFSYDPSVHNVVEVDAGGYSGCRESGTKYSSGNDRVTLGRGTSYFICSISGHCGAGMKMAVTAS</sequence>